<name>A0AAP0NWP6_9MAGN</name>
<reference evidence="1 2" key="1">
    <citation type="submission" date="2024-01" db="EMBL/GenBank/DDBJ databases">
        <title>Genome assemblies of Stephania.</title>
        <authorList>
            <person name="Yang L."/>
        </authorList>
    </citation>
    <scope>NUCLEOTIDE SEQUENCE [LARGE SCALE GENOMIC DNA]</scope>
    <source>
        <strain evidence="1">JXDWG</strain>
        <tissue evidence="1">Leaf</tissue>
    </source>
</reference>
<dbReference type="EMBL" id="JBBNAG010000007">
    <property type="protein sequence ID" value="KAK9119126.1"/>
    <property type="molecule type" value="Genomic_DNA"/>
</dbReference>
<keyword evidence="2" id="KW-1185">Reference proteome</keyword>
<evidence type="ECO:0000313" key="2">
    <source>
        <dbReference type="Proteomes" id="UP001419268"/>
    </source>
</evidence>
<proteinExistence type="predicted"/>
<sequence>MALEDKFLKMATELATMESMFESLDIITRREGAMRTTTSIFKAVHAIHVHGFG</sequence>
<dbReference type="Proteomes" id="UP001419268">
    <property type="component" value="Unassembled WGS sequence"/>
</dbReference>
<accession>A0AAP0NWP6</accession>
<comment type="caution">
    <text evidence="1">The sequence shown here is derived from an EMBL/GenBank/DDBJ whole genome shotgun (WGS) entry which is preliminary data.</text>
</comment>
<gene>
    <name evidence="1" type="ORF">Scep_017219</name>
</gene>
<organism evidence="1 2">
    <name type="scientific">Stephania cephalantha</name>
    <dbReference type="NCBI Taxonomy" id="152367"/>
    <lineage>
        <taxon>Eukaryota</taxon>
        <taxon>Viridiplantae</taxon>
        <taxon>Streptophyta</taxon>
        <taxon>Embryophyta</taxon>
        <taxon>Tracheophyta</taxon>
        <taxon>Spermatophyta</taxon>
        <taxon>Magnoliopsida</taxon>
        <taxon>Ranunculales</taxon>
        <taxon>Menispermaceae</taxon>
        <taxon>Menispermoideae</taxon>
        <taxon>Cissampelideae</taxon>
        <taxon>Stephania</taxon>
    </lineage>
</organism>
<dbReference type="AlphaFoldDB" id="A0AAP0NWP6"/>
<protein>
    <submittedName>
        <fullName evidence="1">Uncharacterized protein</fullName>
    </submittedName>
</protein>
<evidence type="ECO:0000313" key="1">
    <source>
        <dbReference type="EMBL" id="KAK9119126.1"/>
    </source>
</evidence>